<dbReference type="Proteomes" id="UP000287651">
    <property type="component" value="Unassembled WGS sequence"/>
</dbReference>
<sequence length="253" mass="29188">MDPSRYEHPALTADDDRPVVIADVEGLEEGGRRPRPKHCRRKGDDDPVNDVDNASRARNVPKSKLAQKSKEYRWIPRGIRYVTARPVFDLLDGRRGFALRGSFDDRSSRIRTALRTLLIISTPRDRTVCISSWDIKFRVTIVAFSSFCSGRMSIYVNPSVNWSPSRRRASLRSSHEVGVAEGGEGDQERFDYKTLTLDLYLTRNRVRAFEWSKRCWSRRLWFCEGFDSPWRSGSSLSLSERVCYSISPAEYRV</sequence>
<feature type="region of interest" description="Disordered" evidence="1">
    <location>
        <begin position="1"/>
        <end position="64"/>
    </location>
</feature>
<dbReference type="EMBL" id="AMZH03000640">
    <property type="protein sequence ID" value="RRT82710.1"/>
    <property type="molecule type" value="Genomic_DNA"/>
</dbReference>
<protein>
    <submittedName>
        <fullName evidence="2">Uncharacterized protein</fullName>
    </submittedName>
</protein>
<accession>A0A427B2L9</accession>
<feature type="compositionally biased region" description="Basic and acidic residues" evidence="1">
    <location>
        <begin position="1"/>
        <end position="18"/>
    </location>
</feature>
<comment type="caution">
    <text evidence="2">The sequence shown here is derived from an EMBL/GenBank/DDBJ whole genome shotgun (WGS) entry which is preliminary data.</text>
</comment>
<gene>
    <name evidence="2" type="ORF">B296_00004591</name>
</gene>
<name>A0A427B2L9_ENSVE</name>
<reference evidence="2 3" key="1">
    <citation type="journal article" date="2014" name="Agronomy (Basel)">
        <title>A Draft Genome Sequence for Ensete ventricosum, the Drought-Tolerant Tree Against Hunger.</title>
        <authorList>
            <person name="Harrison J."/>
            <person name="Moore K.A."/>
            <person name="Paszkiewicz K."/>
            <person name="Jones T."/>
            <person name="Grant M."/>
            <person name="Ambacheew D."/>
            <person name="Muzemil S."/>
            <person name="Studholme D.J."/>
        </authorList>
    </citation>
    <scope>NUCLEOTIDE SEQUENCE [LARGE SCALE GENOMIC DNA]</scope>
</reference>
<dbReference type="AlphaFoldDB" id="A0A427B2L9"/>
<organism evidence="2 3">
    <name type="scientific">Ensete ventricosum</name>
    <name type="common">Abyssinian banana</name>
    <name type="synonym">Musa ensete</name>
    <dbReference type="NCBI Taxonomy" id="4639"/>
    <lineage>
        <taxon>Eukaryota</taxon>
        <taxon>Viridiplantae</taxon>
        <taxon>Streptophyta</taxon>
        <taxon>Embryophyta</taxon>
        <taxon>Tracheophyta</taxon>
        <taxon>Spermatophyta</taxon>
        <taxon>Magnoliopsida</taxon>
        <taxon>Liliopsida</taxon>
        <taxon>Zingiberales</taxon>
        <taxon>Musaceae</taxon>
        <taxon>Ensete</taxon>
    </lineage>
</organism>
<evidence type="ECO:0000256" key="1">
    <source>
        <dbReference type="SAM" id="MobiDB-lite"/>
    </source>
</evidence>
<evidence type="ECO:0000313" key="2">
    <source>
        <dbReference type="EMBL" id="RRT82710.1"/>
    </source>
</evidence>
<proteinExistence type="predicted"/>
<evidence type="ECO:0000313" key="3">
    <source>
        <dbReference type="Proteomes" id="UP000287651"/>
    </source>
</evidence>